<feature type="transmembrane region" description="Helical" evidence="1">
    <location>
        <begin position="98"/>
        <end position="119"/>
    </location>
</feature>
<keyword evidence="1" id="KW-1133">Transmembrane helix</keyword>
<feature type="transmembrane region" description="Helical" evidence="1">
    <location>
        <begin position="196"/>
        <end position="213"/>
    </location>
</feature>
<keyword evidence="1" id="KW-0812">Transmembrane</keyword>
<keyword evidence="1" id="KW-0472">Membrane</keyword>
<proteinExistence type="predicted"/>
<feature type="transmembrane region" description="Helical" evidence="1">
    <location>
        <begin position="21"/>
        <end position="41"/>
    </location>
</feature>
<reference evidence="2 3" key="1">
    <citation type="submission" date="2015-04" db="EMBL/GenBank/DDBJ databases">
        <title>The draft genome sequence of Erythrobacter luteus KA37.</title>
        <authorList>
            <person name="Zhuang L."/>
            <person name="Liu Y."/>
            <person name="Shao Z."/>
        </authorList>
    </citation>
    <scope>NUCLEOTIDE SEQUENCE [LARGE SCALE GENOMIC DNA]</scope>
    <source>
        <strain evidence="2 3">KA37</strain>
    </source>
</reference>
<dbReference type="EMBL" id="LBHB01000003">
    <property type="protein sequence ID" value="KLE33804.1"/>
    <property type="molecule type" value="Genomic_DNA"/>
</dbReference>
<gene>
    <name evidence="2" type="ORF">AAW00_12030</name>
</gene>
<keyword evidence="3" id="KW-1185">Reference proteome</keyword>
<evidence type="ECO:0000313" key="3">
    <source>
        <dbReference type="Proteomes" id="UP000053464"/>
    </source>
</evidence>
<evidence type="ECO:0000256" key="1">
    <source>
        <dbReference type="SAM" id="Phobius"/>
    </source>
</evidence>
<dbReference type="RefSeq" id="WP_047004692.1">
    <property type="nucleotide sequence ID" value="NZ_LBHB01000003.1"/>
</dbReference>
<accession>A0A0G9MTF6</accession>
<dbReference type="AlphaFoldDB" id="A0A0G9MTF6"/>
<organism evidence="2 3">
    <name type="scientific">Aurantiacibacter luteus</name>
    <dbReference type="NCBI Taxonomy" id="1581420"/>
    <lineage>
        <taxon>Bacteria</taxon>
        <taxon>Pseudomonadati</taxon>
        <taxon>Pseudomonadota</taxon>
        <taxon>Alphaproteobacteria</taxon>
        <taxon>Sphingomonadales</taxon>
        <taxon>Erythrobacteraceae</taxon>
        <taxon>Aurantiacibacter</taxon>
    </lineage>
</organism>
<dbReference type="PATRIC" id="fig|1581420.6.peg.2459"/>
<dbReference type="Proteomes" id="UP000053464">
    <property type="component" value="Unassembled WGS sequence"/>
</dbReference>
<evidence type="ECO:0000313" key="2">
    <source>
        <dbReference type="EMBL" id="KLE33804.1"/>
    </source>
</evidence>
<feature type="transmembrane region" description="Helical" evidence="1">
    <location>
        <begin position="125"/>
        <end position="147"/>
    </location>
</feature>
<feature type="transmembrane region" description="Helical" evidence="1">
    <location>
        <begin position="167"/>
        <end position="190"/>
    </location>
</feature>
<dbReference type="OrthoDB" id="7391593at2"/>
<dbReference type="STRING" id="1581420.AAW00_12030"/>
<name>A0A0G9MTF6_9SPHN</name>
<protein>
    <submittedName>
        <fullName evidence="2">Uncharacterized protein</fullName>
    </submittedName>
</protein>
<comment type="caution">
    <text evidence="2">The sequence shown here is derived from an EMBL/GenBank/DDBJ whole genome shotgun (WGS) entry which is preliminary data.</text>
</comment>
<feature type="transmembrane region" description="Helical" evidence="1">
    <location>
        <begin position="56"/>
        <end position="77"/>
    </location>
</feature>
<sequence length="221" mass="23011">MTDTTTNIEAADRKRRLKKTAFALFLGGVVGFLGAMAGMELADSGAFGAFDPSREIALLVAILYAITGLGILAGIAFPRAGATFLNVEDADELREQRAMLTMSGLGMTLMGAALAVVALGGADGAIAPGTAVALYAVLSVAAVVLSVKTLKLQDELMRAVGRQTGMVAFYLLALIGGTWAMLAHLGFVAAPAPLDWLTMIWSLMLLAAFIVVAQKGMMVMR</sequence>